<comment type="caution">
    <text evidence="1">The sequence shown here is derived from an EMBL/GenBank/DDBJ whole genome shotgun (WGS) entry which is preliminary data.</text>
</comment>
<organism evidence="1 2">
    <name type="scientific">Lentinula guzmanii</name>
    <dbReference type="NCBI Taxonomy" id="2804957"/>
    <lineage>
        <taxon>Eukaryota</taxon>
        <taxon>Fungi</taxon>
        <taxon>Dikarya</taxon>
        <taxon>Basidiomycota</taxon>
        <taxon>Agaricomycotina</taxon>
        <taxon>Agaricomycetes</taxon>
        <taxon>Agaricomycetidae</taxon>
        <taxon>Agaricales</taxon>
        <taxon>Marasmiineae</taxon>
        <taxon>Omphalotaceae</taxon>
        <taxon>Lentinula</taxon>
    </lineage>
</organism>
<accession>A0AA38MTT6</accession>
<dbReference type="EMBL" id="JANVFO010000025">
    <property type="protein sequence ID" value="KAJ3732254.1"/>
    <property type="molecule type" value="Genomic_DNA"/>
</dbReference>
<reference evidence="1" key="2">
    <citation type="journal article" date="2023" name="Proc. Natl. Acad. Sci. U.S.A.">
        <title>A global phylogenomic analysis of the shiitake genus Lentinula.</title>
        <authorList>
            <person name="Sierra-Patev S."/>
            <person name="Min B."/>
            <person name="Naranjo-Ortiz M."/>
            <person name="Looney B."/>
            <person name="Konkel Z."/>
            <person name="Slot J.C."/>
            <person name="Sakamoto Y."/>
            <person name="Steenwyk J.L."/>
            <person name="Rokas A."/>
            <person name="Carro J."/>
            <person name="Camarero S."/>
            <person name="Ferreira P."/>
            <person name="Molpeceres G."/>
            <person name="Ruiz-Duenas F.J."/>
            <person name="Serrano A."/>
            <person name="Henrissat B."/>
            <person name="Drula E."/>
            <person name="Hughes K.W."/>
            <person name="Mata J.L."/>
            <person name="Ishikawa N.K."/>
            <person name="Vargas-Isla R."/>
            <person name="Ushijima S."/>
            <person name="Smith C.A."/>
            <person name="Donoghue J."/>
            <person name="Ahrendt S."/>
            <person name="Andreopoulos W."/>
            <person name="He G."/>
            <person name="LaButti K."/>
            <person name="Lipzen A."/>
            <person name="Ng V."/>
            <person name="Riley R."/>
            <person name="Sandor L."/>
            <person name="Barry K."/>
            <person name="Martinez A.T."/>
            <person name="Xiao Y."/>
            <person name="Gibbons J.G."/>
            <person name="Terashima K."/>
            <person name="Grigoriev I.V."/>
            <person name="Hibbett D."/>
        </authorList>
    </citation>
    <scope>NUCLEOTIDE SEQUENCE</scope>
    <source>
        <strain evidence="1">ET3784</strain>
    </source>
</reference>
<sequence length="164" mass="18484">MSCFRPLQQAYGQAVDEETRAAVAIVKQDFSRILPRARKEAFTRTNIVAGFERTGIYPYNPNHFEFLHRYHEGQVEKARIGTHCLSPTSSLTSLSDEDDPSTPQRRERTNQILKYSHSLLCPPPLTPTAALKALRTITNEAECLRARVGIQNGCIRELQKTEAG</sequence>
<keyword evidence="2" id="KW-1185">Reference proteome</keyword>
<protein>
    <submittedName>
        <fullName evidence="1">Uncharacterized protein</fullName>
    </submittedName>
</protein>
<gene>
    <name evidence="1" type="ORF">DFJ43DRAFT_1074446</name>
</gene>
<proteinExistence type="predicted"/>
<evidence type="ECO:0000313" key="1">
    <source>
        <dbReference type="EMBL" id="KAJ3732254.1"/>
    </source>
</evidence>
<name>A0AA38MTT6_9AGAR</name>
<dbReference type="Proteomes" id="UP001176059">
    <property type="component" value="Unassembled WGS sequence"/>
</dbReference>
<evidence type="ECO:0000313" key="2">
    <source>
        <dbReference type="Proteomes" id="UP001176059"/>
    </source>
</evidence>
<reference evidence="1" key="1">
    <citation type="submission" date="2022-08" db="EMBL/GenBank/DDBJ databases">
        <authorList>
            <consortium name="DOE Joint Genome Institute"/>
            <person name="Min B."/>
            <person name="Sierra-Patev S."/>
            <person name="Naranjo-Ortiz M."/>
            <person name="Looney B."/>
            <person name="Konkel Z."/>
            <person name="Slot J.C."/>
            <person name="Sakamoto Y."/>
            <person name="Steenwyk J.L."/>
            <person name="Rokas A."/>
            <person name="Carro J."/>
            <person name="Camarero S."/>
            <person name="Ferreira P."/>
            <person name="Molpeceres G."/>
            <person name="Ruiz-duenas F.J."/>
            <person name="Serrano A."/>
            <person name="Henrissat B."/>
            <person name="Drula E."/>
            <person name="Hughes K.W."/>
            <person name="Mata J.L."/>
            <person name="Ishikawa N.K."/>
            <person name="Vargas-Isla R."/>
            <person name="Ushijima S."/>
            <person name="Smith C.A."/>
            <person name="Ahrendt S."/>
            <person name="Andreopoulos W."/>
            <person name="He G."/>
            <person name="LaButti K."/>
            <person name="Lipzen A."/>
            <person name="Ng V."/>
            <person name="Riley R."/>
            <person name="Sandor L."/>
            <person name="Barry K."/>
            <person name="Martinez A.T."/>
            <person name="Xiao Y."/>
            <person name="Gibbons J.G."/>
            <person name="Terashima K."/>
            <person name="Hibbett D.S."/>
            <person name="Grigoriev I.V."/>
        </authorList>
    </citation>
    <scope>NUCLEOTIDE SEQUENCE</scope>
    <source>
        <strain evidence="1">ET3784</strain>
    </source>
</reference>
<dbReference type="AlphaFoldDB" id="A0AA38MTT6"/>